<dbReference type="HOGENOM" id="CLU_051638_0_1_1"/>
<evidence type="ECO:0000259" key="7">
    <source>
        <dbReference type="SMART" id="SM00971"/>
    </source>
</evidence>
<dbReference type="STRING" id="436017.A4S9B0"/>
<dbReference type="eggNOG" id="KOG4750">
    <property type="taxonomic scope" value="Eukaryota"/>
</dbReference>
<dbReference type="EMBL" id="CP000596">
    <property type="protein sequence ID" value="ABP00198.1"/>
    <property type="molecule type" value="Genomic_DNA"/>
</dbReference>
<keyword evidence="6" id="KW-0012">Acyltransferase</keyword>
<proteinExistence type="inferred from homology"/>
<dbReference type="RefSeq" id="XP_001421904.1">
    <property type="nucleotide sequence ID" value="XM_001421867.1"/>
</dbReference>
<dbReference type="InterPro" id="IPR042122">
    <property type="entry name" value="Ser_AcTrfase_N_sf"/>
</dbReference>
<dbReference type="Proteomes" id="UP000001568">
    <property type="component" value="Chromosome 16"/>
</dbReference>
<dbReference type="GO" id="GO:0006535">
    <property type="term" value="P:cysteine biosynthetic process from serine"/>
    <property type="evidence" value="ECO:0007669"/>
    <property type="project" value="InterPro"/>
</dbReference>
<keyword evidence="5" id="KW-0808">Transferase</keyword>
<evidence type="ECO:0000313" key="9">
    <source>
        <dbReference type="Proteomes" id="UP000001568"/>
    </source>
</evidence>
<dbReference type="FunFam" id="2.160.10.10:FF:000002">
    <property type="entry name" value="Serine acetyltransferase"/>
    <property type="match status" value="1"/>
</dbReference>
<evidence type="ECO:0000256" key="3">
    <source>
        <dbReference type="ARBA" id="ARBA00013266"/>
    </source>
</evidence>
<evidence type="ECO:0000256" key="4">
    <source>
        <dbReference type="ARBA" id="ARBA00022605"/>
    </source>
</evidence>
<feature type="non-terminal residue" evidence="8">
    <location>
        <position position="1"/>
    </location>
</feature>
<dbReference type="SMART" id="SM00971">
    <property type="entry name" value="SATase_N"/>
    <property type="match status" value="1"/>
</dbReference>
<dbReference type="SUPFAM" id="SSF51161">
    <property type="entry name" value="Trimeric LpxA-like enzymes"/>
    <property type="match status" value="1"/>
</dbReference>
<dbReference type="OMA" id="DVIMHDR"/>
<gene>
    <name evidence="8" type="ORF">OSTLU_5580</name>
</gene>
<dbReference type="AlphaFoldDB" id="A4S9B0"/>
<dbReference type="InterPro" id="IPR011004">
    <property type="entry name" value="Trimer_LpxA-like_sf"/>
</dbReference>
<dbReference type="UniPathway" id="UPA00136">
    <property type="reaction ID" value="UER00199"/>
</dbReference>
<evidence type="ECO:0000256" key="1">
    <source>
        <dbReference type="ARBA" id="ARBA00004876"/>
    </source>
</evidence>
<dbReference type="OrthoDB" id="25818at2759"/>
<comment type="similarity">
    <text evidence="2">Belongs to the transferase hexapeptide repeat family.</text>
</comment>
<dbReference type="GeneID" id="5006072"/>
<name>A4S9B0_OSTLU</name>
<dbReference type="Pfam" id="PF06426">
    <property type="entry name" value="SATase_N"/>
    <property type="match status" value="1"/>
</dbReference>
<dbReference type="Gene3D" id="1.10.3130.10">
    <property type="entry name" value="serine acetyltransferase, domain 1"/>
    <property type="match status" value="1"/>
</dbReference>
<dbReference type="Gramene" id="ABP00198">
    <property type="protein sequence ID" value="ABP00198"/>
    <property type="gene ID" value="OSTLU_5580"/>
</dbReference>
<dbReference type="InterPro" id="IPR045304">
    <property type="entry name" value="LbH_SAT"/>
</dbReference>
<dbReference type="PANTHER" id="PTHR42811">
    <property type="entry name" value="SERINE ACETYLTRANSFERASE"/>
    <property type="match status" value="1"/>
</dbReference>
<dbReference type="InterPro" id="IPR010493">
    <property type="entry name" value="Ser_AcTrfase_N"/>
</dbReference>
<dbReference type="CDD" id="cd03354">
    <property type="entry name" value="LbH_SAT"/>
    <property type="match status" value="1"/>
</dbReference>
<dbReference type="GO" id="GO:0005737">
    <property type="term" value="C:cytoplasm"/>
    <property type="evidence" value="ECO:0007669"/>
    <property type="project" value="InterPro"/>
</dbReference>
<dbReference type="GO" id="GO:0009001">
    <property type="term" value="F:serine O-acetyltransferase activity"/>
    <property type="evidence" value="ECO:0007669"/>
    <property type="project" value="UniProtKB-EC"/>
</dbReference>
<keyword evidence="4" id="KW-0028">Amino-acid biosynthesis</keyword>
<dbReference type="InterPro" id="IPR053376">
    <property type="entry name" value="Serine_acetyltransferase"/>
</dbReference>
<accession>A4S9B0</accession>
<dbReference type="Gene3D" id="2.160.10.10">
    <property type="entry name" value="Hexapeptide repeat proteins"/>
    <property type="match status" value="1"/>
</dbReference>
<evidence type="ECO:0000256" key="5">
    <source>
        <dbReference type="ARBA" id="ARBA00022679"/>
    </source>
</evidence>
<evidence type="ECO:0000313" key="8">
    <source>
        <dbReference type="EMBL" id="ABP00198.1"/>
    </source>
</evidence>
<dbReference type="NCBIfam" id="NF041874">
    <property type="entry name" value="EPS_EpsC"/>
    <property type="match status" value="1"/>
</dbReference>
<feature type="domain" description="Serine acetyltransferase N-terminal" evidence="7">
    <location>
        <begin position="7"/>
        <end position="117"/>
    </location>
</feature>
<organism evidence="8 9">
    <name type="scientific">Ostreococcus lucimarinus (strain CCE9901)</name>
    <dbReference type="NCBI Taxonomy" id="436017"/>
    <lineage>
        <taxon>Eukaryota</taxon>
        <taxon>Viridiplantae</taxon>
        <taxon>Chlorophyta</taxon>
        <taxon>Mamiellophyceae</taxon>
        <taxon>Mamiellales</taxon>
        <taxon>Bathycoccaceae</taxon>
        <taxon>Ostreococcus</taxon>
    </lineage>
</organism>
<evidence type="ECO:0000256" key="2">
    <source>
        <dbReference type="ARBA" id="ARBA00007274"/>
    </source>
</evidence>
<comment type="pathway">
    <text evidence="1">Amino-acid biosynthesis; L-cysteine biosynthesis; L-cysteine from L-serine: step 1/2.</text>
</comment>
<reference evidence="8 9" key="1">
    <citation type="journal article" date="2007" name="Proc. Natl. Acad. Sci. U.S.A.">
        <title>The tiny eukaryote Ostreococcus provides genomic insights into the paradox of plankton speciation.</title>
        <authorList>
            <person name="Palenik B."/>
            <person name="Grimwood J."/>
            <person name="Aerts A."/>
            <person name="Rouze P."/>
            <person name="Salamov A."/>
            <person name="Putnam N."/>
            <person name="Dupont C."/>
            <person name="Jorgensen R."/>
            <person name="Derelle E."/>
            <person name="Rombauts S."/>
            <person name="Zhou K."/>
            <person name="Otillar R."/>
            <person name="Merchant S.S."/>
            <person name="Podell S."/>
            <person name="Gaasterland T."/>
            <person name="Napoli C."/>
            <person name="Gendler K."/>
            <person name="Manuell A."/>
            <person name="Tai V."/>
            <person name="Vallon O."/>
            <person name="Piganeau G."/>
            <person name="Jancek S."/>
            <person name="Heijde M."/>
            <person name="Jabbari K."/>
            <person name="Bowler C."/>
            <person name="Lohr M."/>
            <person name="Robbens S."/>
            <person name="Werner G."/>
            <person name="Dubchak I."/>
            <person name="Pazour G.J."/>
            <person name="Ren Q."/>
            <person name="Paulsen I."/>
            <person name="Delwiche C."/>
            <person name="Schmutz J."/>
            <person name="Rokhsar D."/>
            <person name="Van de Peer Y."/>
            <person name="Moreau H."/>
            <person name="Grigoriev I.V."/>
        </authorList>
    </citation>
    <scope>NUCLEOTIDE SEQUENCE [LARGE SCALE GENOMIC DNA]</scope>
    <source>
        <strain evidence="8 9">CCE9901</strain>
    </source>
</reference>
<evidence type="ECO:0000256" key="6">
    <source>
        <dbReference type="ARBA" id="ARBA00023315"/>
    </source>
</evidence>
<protein>
    <recommendedName>
        <fullName evidence="3">serine O-acetyltransferase</fullName>
        <ecNumber evidence="3">2.3.1.30</ecNumber>
    </recommendedName>
</protein>
<feature type="non-terminal residue" evidence="8">
    <location>
        <position position="265"/>
    </location>
</feature>
<keyword evidence="9" id="KW-1185">Reference proteome</keyword>
<dbReference type="KEGG" id="olu:OSTLU_5580"/>
<sequence length="265" mass="28426">DEAVDYIWTAIREEARRDAAREPMLSSSLYASVLSHDTLEQSLSFVLANKLADSTLLPTQLMEIFNTVLTEEEETAAGAELREAVRADVAAFKERDPACVGYSHALLLFKGFHALESHRIQHALWNRGQRLMALAMQSRISAVFSMDIHPAARLGKGILIDHGTGVVIGETCVIGDSVSILQGVTLGGTGKAVGDRHPKIESHVLIGAHSTVLGNIKVERGSMISAGSLVLKPVAAHTMVAGSPAKVVGKVRDSKPSLVMDHHIT</sequence>
<dbReference type="EC" id="2.3.1.30" evidence="3"/>